<name>E1RGI8_METP4</name>
<dbReference type="GO" id="GO:0008168">
    <property type="term" value="F:methyltransferase activity"/>
    <property type="evidence" value="ECO:0007669"/>
    <property type="project" value="UniProtKB-KW"/>
</dbReference>
<dbReference type="eggNOG" id="arCOG10418">
    <property type="taxonomic scope" value="Archaea"/>
</dbReference>
<accession>E1RGI8</accession>
<dbReference type="AlphaFoldDB" id="E1RGI8"/>
<protein>
    <submittedName>
        <fullName evidence="2">SAM-dependent methyltransferase</fullName>
    </submittedName>
</protein>
<proteinExistence type="predicted"/>
<dbReference type="InterPro" id="IPR043768">
    <property type="entry name" value="DUF5714"/>
</dbReference>
<gene>
    <name evidence="2" type="ordered locus">Mpet_0425</name>
</gene>
<keyword evidence="2" id="KW-0808">Transferase</keyword>
<evidence type="ECO:0000313" key="2">
    <source>
        <dbReference type="EMBL" id="ADN35199.1"/>
    </source>
</evidence>
<evidence type="ECO:0000259" key="1">
    <source>
        <dbReference type="Pfam" id="PF18978"/>
    </source>
</evidence>
<feature type="domain" description="DUF5714" evidence="1">
    <location>
        <begin position="58"/>
        <end position="232"/>
    </location>
</feature>
<dbReference type="EMBL" id="CP002117">
    <property type="protein sequence ID" value="ADN35199.1"/>
    <property type="molecule type" value="Genomic_DNA"/>
</dbReference>
<dbReference type="GeneID" id="9742872"/>
<dbReference type="HOGENOM" id="CLU_093149_0_0_2"/>
<dbReference type="Proteomes" id="UP000006565">
    <property type="component" value="Chromosome"/>
</dbReference>
<reference evidence="2 3" key="1">
    <citation type="journal article" date="2010" name="Stand. Genomic Sci.">
        <title>Complete genome sequence of Methanoplanus petrolearius type strain (SEBR 4847).</title>
        <authorList>
            <person name="Brambilla E."/>
            <person name="Djao O.D."/>
            <person name="Daligault H."/>
            <person name="Lapidus A."/>
            <person name="Lucas S."/>
            <person name="Hammon N."/>
            <person name="Nolan M."/>
            <person name="Tice H."/>
            <person name="Cheng J.F."/>
            <person name="Han C."/>
            <person name="Tapia R."/>
            <person name="Goodwin L."/>
            <person name="Pitluck S."/>
            <person name="Liolios K."/>
            <person name="Ivanova N."/>
            <person name="Mavromatis K."/>
            <person name="Mikhailova N."/>
            <person name="Pati A."/>
            <person name="Chen A."/>
            <person name="Palaniappan K."/>
            <person name="Land M."/>
            <person name="Hauser L."/>
            <person name="Chang Y.J."/>
            <person name="Jeffries C.D."/>
            <person name="Rohde M."/>
            <person name="Spring S."/>
            <person name="Sikorski J."/>
            <person name="Goker M."/>
            <person name="Woyke T."/>
            <person name="Bristow J."/>
            <person name="Eisen J.A."/>
            <person name="Markowitz V."/>
            <person name="Hugenholtz P."/>
            <person name="Kyrpides N.C."/>
            <person name="Klenk H.P."/>
        </authorList>
    </citation>
    <scope>NUCLEOTIDE SEQUENCE [LARGE SCALE GENOMIC DNA]</scope>
    <source>
        <strain evidence="3">DSM 11571 / OCM 486 / SEBR 4847</strain>
    </source>
</reference>
<dbReference type="Pfam" id="PF18978">
    <property type="entry name" value="DUF5714"/>
    <property type="match status" value="1"/>
</dbReference>
<dbReference type="RefSeq" id="WP_013328377.1">
    <property type="nucleotide sequence ID" value="NC_014507.1"/>
</dbReference>
<dbReference type="KEGG" id="mpi:Mpet_0425"/>
<keyword evidence="3" id="KW-1185">Reference proteome</keyword>
<evidence type="ECO:0000313" key="3">
    <source>
        <dbReference type="Proteomes" id="UP000006565"/>
    </source>
</evidence>
<dbReference type="STRING" id="679926.Mpet_0425"/>
<sequence>MTDEKTGCLICGGELVYSDTEKEMECSFCGKKFRTNVACENGHFICDECHGREAEAMITAFCLNTDLKDPIKIAITLMRHPSMHMHGPEHHYLVPAVLITAYYNEINEQEKKEKALKKALSRSEHIKGGFCGTHGTCGAAIGTGIFISVITGSTPLSGESWSLSNRMTATALMAIANAGGPRCCKRDTYLAIIGAVKFLEENFKVALPVTEEFCCEFSGLNRECRKKECPFWCGQSDNLK</sequence>
<dbReference type="OrthoDB" id="53339at2157"/>
<keyword evidence="2" id="KW-0489">Methyltransferase</keyword>
<organism evidence="2 3">
    <name type="scientific">Methanolacinia petrolearia (strain DSM 11571 / OCM 486 / SEBR 4847)</name>
    <name type="common">Methanoplanus petrolearius</name>
    <dbReference type="NCBI Taxonomy" id="679926"/>
    <lineage>
        <taxon>Archaea</taxon>
        <taxon>Methanobacteriati</taxon>
        <taxon>Methanobacteriota</taxon>
        <taxon>Stenosarchaea group</taxon>
        <taxon>Methanomicrobia</taxon>
        <taxon>Methanomicrobiales</taxon>
        <taxon>Methanomicrobiaceae</taxon>
        <taxon>Methanolacinia</taxon>
    </lineage>
</organism>
<dbReference type="GO" id="GO:0032259">
    <property type="term" value="P:methylation"/>
    <property type="evidence" value="ECO:0007669"/>
    <property type="project" value="UniProtKB-KW"/>
</dbReference>